<dbReference type="Gene3D" id="3.40.50.150">
    <property type="entry name" value="Vaccinia Virus protein VP39"/>
    <property type="match status" value="1"/>
</dbReference>
<dbReference type="EMBL" id="MPRK01000073">
    <property type="protein sequence ID" value="OOZ40925.1"/>
    <property type="molecule type" value="Genomic_DNA"/>
</dbReference>
<dbReference type="InterPro" id="IPR029063">
    <property type="entry name" value="SAM-dependent_MTases_sf"/>
</dbReference>
<evidence type="ECO:0000313" key="2">
    <source>
        <dbReference type="EMBL" id="OOZ40925.1"/>
    </source>
</evidence>
<dbReference type="AlphaFoldDB" id="A0A1T2L744"/>
<gene>
    <name evidence="2" type="ORF">BOW52_05225</name>
</gene>
<dbReference type="InterPro" id="IPR006342">
    <property type="entry name" value="FkbM_mtfrase"/>
</dbReference>
<accession>A0A1T2L744</accession>
<dbReference type="PANTHER" id="PTHR36973">
    <property type="entry name" value="SLL1456 PROTEIN-RELATED"/>
    <property type="match status" value="1"/>
</dbReference>
<evidence type="ECO:0000313" key="3">
    <source>
        <dbReference type="Proteomes" id="UP000190198"/>
    </source>
</evidence>
<keyword evidence="3" id="KW-1185">Reference proteome</keyword>
<dbReference type="NCBIfam" id="TIGR01444">
    <property type="entry name" value="fkbM_fam"/>
    <property type="match status" value="1"/>
</dbReference>
<proteinExistence type="predicted"/>
<dbReference type="Pfam" id="PF05050">
    <property type="entry name" value="Methyltransf_21"/>
    <property type="match status" value="1"/>
</dbReference>
<dbReference type="InterPro" id="IPR053188">
    <property type="entry name" value="FkbM_Methyltransferase"/>
</dbReference>
<evidence type="ECO:0000259" key="1">
    <source>
        <dbReference type="Pfam" id="PF05050"/>
    </source>
</evidence>
<reference evidence="2 3" key="1">
    <citation type="submission" date="2016-11" db="EMBL/GenBank/DDBJ databases">
        <title>Mixed transmission modes and dynamic genome evolution in an obligate animal-bacterial symbiosis.</title>
        <authorList>
            <person name="Russell S.L."/>
            <person name="Corbett-Detig R.B."/>
            <person name="Cavanaugh C.M."/>
        </authorList>
    </citation>
    <scope>NUCLEOTIDE SEQUENCE [LARGE SCALE GENOMIC DNA]</scope>
    <source>
        <strain evidence="2">Sp-SM6</strain>
    </source>
</reference>
<dbReference type="PANTHER" id="PTHR36973:SF4">
    <property type="entry name" value="NODULATION PROTEIN"/>
    <property type="match status" value="1"/>
</dbReference>
<comment type="caution">
    <text evidence="2">The sequence shown here is derived from an EMBL/GenBank/DDBJ whole genome shotgun (WGS) entry which is preliminary data.</text>
</comment>
<protein>
    <recommendedName>
        <fullName evidence="1">Methyltransferase FkbM domain-containing protein</fullName>
    </recommendedName>
</protein>
<sequence>MRRLLNNVVGFDIVRFSGQHNLRSHLTSALNIYEIDRILDVGANEGQFGSFLREIGFDGYIYSFEPVNEAFEILSKISADDEKWIVFNFALGSETGETTINVSEFSSFSSILTLTDYALEHWDASKVNHTQTITIKTLDECLANGIIPNRNLLLKMDTQGYDLEVFRGAKNLLPKVSCMLSELSIIPVYEGAPDYKETLAIFEDSGFSVSGFYPTTHNKNLSLNEVDCVFVNTAMFTSVKKAD</sequence>
<feature type="domain" description="Methyltransferase FkbM" evidence="1">
    <location>
        <begin position="40"/>
        <end position="208"/>
    </location>
</feature>
<dbReference type="SUPFAM" id="SSF53335">
    <property type="entry name" value="S-adenosyl-L-methionine-dependent methyltransferases"/>
    <property type="match status" value="1"/>
</dbReference>
<organism evidence="2 3">
    <name type="scientific">Solemya elarraichensis gill symbiont</name>
    <dbReference type="NCBI Taxonomy" id="1918949"/>
    <lineage>
        <taxon>Bacteria</taxon>
        <taxon>Pseudomonadati</taxon>
        <taxon>Pseudomonadota</taxon>
        <taxon>Gammaproteobacteria</taxon>
        <taxon>sulfur-oxidizing symbionts</taxon>
    </lineage>
</organism>
<name>A0A1T2L744_9GAMM</name>
<dbReference type="GO" id="GO:0008171">
    <property type="term" value="F:O-methyltransferase activity"/>
    <property type="evidence" value="ECO:0007669"/>
    <property type="project" value="TreeGrafter"/>
</dbReference>
<dbReference type="Proteomes" id="UP000190198">
    <property type="component" value="Unassembled WGS sequence"/>
</dbReference>